<dbReference type="PANTHER" id="PTHR42912">
    <property type="entry name" value="METHYLTRANSFERASE"/>
    <property type="match status" value="1"/>
</dbReference>
<sequence length="287" mass="30573">MSTTSFEALACPLDGNVLHKGVSTWCCAAGHSFDIARQGYVHLLPVQNKRSGDPGDSKAMVSARRRFLEAGHYRPIAEAVASAVLAEVPGEGTLCCLDAGCGEGYYLRKLADVASGIEGAPGKAPALALLGVDISKWAVLAAAKRQGSATWVVGTNAHLPVQTSCVDRVLCLFGFPVYAEFARVLKPGGELLMVEAGPDHLRELREIIYPSLKPPREGGEIVPEGFARRLGETLRFAIELEGAEPIADLLAMTPHLHRASAEGREKAAALTSLALTVDVRLTRLVRE</sequence>
<dbReference type="EMBL" id="WUTS01000001">
    <property type="protein sequence ID" value="NAW13743.1"/>
    <property type="molecule type" value="Genomic_DNA"/>
</dbReference>
<comment type="caution">
    <text evidence="5">The sequence shown here is derived from an EMBL/GenBank/DDBJ whole genome shotgun (WGS) entry which is preliminary data.</text>
</comment>
<dbReference type="Pfam" id="PF21302">
    <property type="entry name" value="Zn_ribbon_RlmA"/>
    <property type="match status" value="1"/>
</dbReference>
<reference evidence="5 6" key="1">
    <citation type="submission" date="2019-12" db="EMBL/GenBank/DDBJ databases">
        <title>Draft genome sequencing of Halomonas icarensis D1-1.</title>
        <authorList>
            <person name="Pandiyan K."/>
            <person name="Kushwaha P."/>
            <person name="Gowdham M."/>
            <person name="Chakdar H."/>
            <person name="Singh A."/>
            <person name="Kumar M."/>
            <person name="Saxena A.K."/>
        </authorList>
    </citation>
    <scope>NUCLEOTIDE SEQUENCE [LARGE SCALE GENOMIC DNA]</scope>
    <source>
        <strain evidence="5 6">D1-1</strain>
    </source>
</reference>
<evidence type="ECO:0000259" key="4">
    <source>
        <dbReference type="Pfam" id="PF21302"/>
    </source>
</evidence>
<dbReference type="AlphaFoldDB" id="A0A7X5ANK8"/>
<feature type="binding site" evidence="2">
    <location>
        <position position="73"/>
    </location>
    <ligand>
        <name>S-adenosyl-L-methionine</name>
        <dbReference type="ChEBI" id="CHEBI:59789"/>
    </ligand>
</feature>
<feature type="binding site" evidence="1">
    <location>
        <position position="31"/>
    </location>
    <ligand>
        <name>Zn(2+)</name>
        <dbReference type="ChEBI" id="CHEBI:29105"/>
    </ligand>
</feature>
<dbReference type="Gene3D" id="3.40.50.150">
    <property type="entry name" value="Vaccinia Virus protein VP39"/>
    <property type="match status" value="1"/>
</dbReference>
<feature type="domain" description="Methyltransferase" evidence="3">
    <location>
        <begin position="97"/>
        <end position="189"/>
    </location>
</feature>
<dbReference type="InterPro" id="IPR016718">
    <property type="entry name" value="rRNA_m1G-MeTrfase_A_prd"/>
</dbReference>
<gene>
    <name evidence="5" type="ORF">GRB80_12920</name>
</gene>
<dbReference type="CDD" id="cd02440">
    <property type="entry name" value="AdoMet_MTases"/>
    <property type="match status" value="1"/>
</dbReference>
<evidence type="ECO:0000313" key="5">
    <source>
        <dbReference type="EMBL" id="NAW13743.1"/>
    </source>
</evidence>
<dbReference type="InterPro" id="IPR041698">
    <property type="entry name" value="Methyltransf_25"/>
</dbReference>
<accession>A0A7X5ANK8</accession>
<dbReference type="PANTHER" id="PTHR42912:SF45">
    <property type="entry name" value="23S RRNA (GUANINE(745)-N(1))-METHYLTRANSFERASE"/>
    <property type="match status" value="1"/>
</dbReference>
<feature type="domain" description="23S rRNA (guanine(745)-N(1))-methyltransferase N-terminal" evidence="4">
    <location>
        <begin position="10"/>
        <end position="51"/>
    </location>
</feature>
<keyword evidence="1" id="KW-0479">Metal-binding</keyword>
<dbReference type="Pfam" id="PF13649">
    <property type="entry name" value="Methyltransf_25"/>
    <property type="match status" value="1"/>
</dbReference>
<evidence type="ECO:0000256" key="2">
    <source>
        <dbReference type="PIRSR" id="PIRSR018249-2"/>
    </source>
</evidence>
<keyword evidence="2" id="KW-0949">S-adenosyl-L-methionine</keyword>
<evidence type="ECO:0000259" key="3">
    <source>
        <dbReference type="Pfam" id="PF13649"/>
    </source>
</evidence>
<organism evidence="5 6">
    <name type="scientific">Halomonas icarae</name>
    <dbReference type="NCBI Taxonomy" id="2691040"/>
    <lineage>
        <taxon>Bacteria</taxon>
        <taxon>Pseudomonadati</taxon>
        <taxon>Pseudomonadota</taxon>
        <taxon>Gammaproteobacteria</taxon>
        <taxon>Oceanospirillales</taxon>
        <taxon>Halomonadaceae</taxon>
        <taxon>Halomonas</taxon>
    </lineage>
</organism>
<dbReference type="InterPro" id="IPR029063">
    <property type="entry name" value="SAM-dependent_MTases_sf"/>
</dbReference>
<dbReference type="SUPFAM" id="SSF53335">
    <property type="entry name" value="S-adenosyl-L-methionine-dependent methyltransferases"/>
    <property type="match status" value="1"/>
</dbReference>
<dbReference type="InterPro" id="IPR050508">
    <property type="entry name" value="Methyltransf_Superfamily"/>
</dbReference>
<feature type="binding site" evidence="2">
    <location>
        <position position="200"/>
    </location>
    <ligand>
        <name>S-adenosyl-L-methionine</name>
        <dbReference type="ChEBI" id="CHEBI:59789"/>
    </ligand>
</feature>
<keyword evidence="5" id="KW-0808">Transferase</keyword>
<dbReference type="GO" id="GO:0008168">
    <property type="term" value="F:methyltransferase activity"/>
    <property type="evidence" value="ECO:0007669"/>
    <property type="project" value="UniProtKB-KW"/>
</dbReference>
<dbReference type="GO" id="GO:0046872">
    <property type="term" value="F:metal ion binding"/>
    <property type="evidence" value="ECO:0007669"/>
    <property type="project" value="UniProtKB-KW"/>
</dbReference>
<feature type="binding site" evidence="1">
    <location>
        <position position="27"/>
    </location>
    <ligand>
        <name>Zn(2+)</name>
        <dbReference type="ChEBI" id="CHEBI:29105"/>
    </ligand>
</feature>
<dbReference type="RefSeq" id="WP_161423839.1">
    <property type="nucleotide sequence ID" value="NZ_JARWMY010000001.1"/>
</dbReference>
<evidence type="ECO:0000313" key="6">
    <source>
        <dbReference type="Proteomes" id="UP000448235"/>
    </source>
</evidence>
<name>A0A7X5ANK8_9GAMM</name>
<keyword evidence="1" id="KW-0862">Zinc</keyword>
<dbReference type="PIRSF" id="PIRSF018249">
    <property type="entry name" value="MyrA_prd"/>
    <property type="match status" value="1"/>
</dbReference>
<keyword evidence="6" id="KW-1185">Reference proteome</keyword>
<dbReference type="GO" id="GO:0032259">
    <property type="term" value="P:methylation"/>
    <property type="evidence" value="ECO:0007669"/>
    <property type="project" value="UniProtKB-KW"/>
</dbReference>
<protein>
    <submittedName>
        <fullName evidence="5">Methyltransferase domain-containing protein</fullName>
    </submittedName>
</protein>
<feature type="binding site" evidence="2">
    <location>
        <begin position="103"/>
        <end position="104"/>
    </location>
    <ligand>
        <name>S-adenosyl-L-methionine</name>
        <dbReference type="ChEBI" id="CHEBI:59789"/>
    </ligand>
</feature>
<proteinExistence type="predicted"/>
<dbReference type="Proteomes" id="UP000448235">
    <property type="component" value="Unassembled WGS sequence"/>
</dbReference>
<dbReference type="InterPro" id="IPR048647">
    <property type="entry name" value="RlmA_N"/>
</dbReference>
<keyword evidence="5" id="KW-0489">Methyltransferase</keyword>
<evidence type="ECO:0000256" key="1">
    <source>
        <dbReference type="PIRSR" id="PIRSR018249-1"/>
    </source>
</evidence>